<dbReference type="InterPro" id="IPR014774">
    <property type="entry name" value="KaiC-like_dom"/>
</dbReference>
<dbReference type="OrthoDB" id="49590at2157"/>
<dbReference type="PaxDb" id="572546-Arcpr_0548"/>
<dbReference type="GO" id="GO:0005524">
    <property type="term" value="F:ATP binding"/>
    <property type="evidence" value="ECO:0007669"/>
    <property type="project" value="UniProtKB-KW"/>
</dbReference>
<sequence>MKKYTTGITVLDSSLGGGIPAGSLVLLVEKPGAGAEIISFQFAVEGVKKGESVLYVTTDETSENLLNYIKLYFPDFNVNENFQLISFISNVTSDAKNFIKSSMHDPLGFTRKVLATSKYDRIVINNLNNLIRNYGENEVISLFEELSRKVKNDESVALAILVEGATESRIENTLKAIADGILELDVQERKRDSEKTQNNKAEEMHGSKERVQVRHN</sequence>
<feature type="region of interest" description="Disordered" evidence="3">
    <location>
        <begin position="188"/>
        <end position="216"/>
    </location>
</feature>
<keyword evidence="2" id="KW-0067">ATP-binding</keyword>
<reference evidence="5 6" key="1">
    <citation type="journal article" date="2010" name="Stand. Genomic Sci.">
        <title>Complete genome sequence of Archaeoglobus profundus type strain (AV18).</title>
        <authorList>
            <person name="von Jan M."/>
            <person name="Lapidus A."/>
            <person name="Del Rio T.G."/>
            <person name="Copeland A."/>
            <person name="Tice H."/>
            <person name="Cheng J.F."/>
            <person name="Lucas S."/>
            <person name="Chen F."/>
            <person name="Nolan M."/>
            <person name="Goodwin L."/>
            <person name="Han C."/>
            <person name="Pitluck S."/>
            <person name="Liolios K."/>
            <person name="Ivanova N."/>
            <person name="Mavromatis K."/>
            <person name="Ovchinnikova G."/>
            <person name="Chertkov O."/>
            <person name="Pati A."/>
            <person name="Chen A."/>
            <person name="Palaniappan K."/>
            <person name="Land M."/>
            <person name="Hauser L."/>
            <person name="Chang Y.J."/>
            <person name="Jeffries C.D."/>
            <person name="Saunders E."/>
            <person name="Brettin T."/>
            <person name="Detter J.C."/>
            <person name="Chain P."/>
            <person name="Eichinger K."/>
            <person name="Huber H."/>
            <person name="Spring S."/>
            <person name="Rohde M."/>
            <person name="Goker M."/>
            <person name="Wirth R."/>
            <person name="Woyke T."/>
            <person name="Bristow J."/>
            <person name="Eisen J.A."/>
            <person name="Markowitz V."/>
            <person name="Hugenholtz P."/>
            <person name="Kyrpides N.C."/>
            <person name="Klenk H.P."/>
        </authorList>
    </citation>
    <scope>NUCLEOTIDE SEQUENCE [LARGE SCALE GENOMIC DNA]</scope>
    <source>
        <strain evidence="6">DSM 5631 / JCM 9629 / NBRC 100127 / Av18</strain>
    </source>
</reference>
<dbReference type="GeneID" id="8739207"/>
<organism evidence="5 6">
    <name type="scientific">Archaeoglobus profundus (strain DSM 5631 / JCM 9629 / NBRC 100127 / Av18)</name>
    <dbReference type="NCBI Taxonomy" id="572546"/>
    <lineage>
        <taxon>Archaea</taxon>
        <taxon>Methanobacteriati</taxon>
        <taxon>Methanobacteriota</taxon>
        <taxon>Archaeoglobi</taxon>
        <taxon>Archaeoglobales</taxon>
        <taxon>Archaeoglobaceae</taxon>
        <taxon>Archaeoglobus</taxon>
    </lineage>
</organism>
<proteinExistence type="predicted"/>
<gene>
    <name evidence="5" type="ordered locus">Arcpr_0548</name>
</gene>
<dbReference type="PANTHER" id="PTHR43637:SF1">
    <property type="entry name" value="UPF0273 PROTEIN TM_0370"/>
    <property type="match status" value="1"/>
</dbReference>
<evidence type="ECO:0000259" key="4">
    <source>
        <dbReference type="Pfam" id="PF06745"/>
    </source>
</evidence>
<evidence type="ECO:0000256" key="2">
    <source>
        <dbReference type="ARBA" id="ARBA00022840"/>
    </source>
</evidence>
<dbReference type="PANTHER" id="PTHR43637">
    <property type="entry name" value="UPF0273 PROTEIN TM_0370"/>
    <property type="match status" value="1"/>
</dbReference>
<dbReference type="AlphaFoldDB" id="D2RH39"/>
<evidence type="ECO:0000256" key="3">
    <source>
        <dbReference type="SAM" id="MobiDB-lite"/>
    </source>
</evidence>
<evidence type="ECO:0000256" key="1">
    <source>
        <dbReference type="ARBA" id="ARBA00022741"/>
    </source>
</evidence>
<dbReference type="Proteomes" id="UP000001901">
    <property type="component" value="Chromosome"/>
</dbReference>
<protein>
    <submittedName>
        <fullName evidence="5">RecA-superfamily ATPase implicated in signal transduction-like protein</fullName>
    </submittedName>
</protein>
<dbReference type="SUPFAM" id="SSF52540">
    <property type="entry name" value="P-loop containing nucleoside triphosphate hydrolases"/>
    <property type="match status" value="1"/>
</dbReference>
<accession>D2RH39</accession>
<keyword evidence="1" id="KW-0547">Nucleotide-binding</keyword>
<dbReference type="eggNOG" id="arCOG01171">
    <property type="taxonomic scope" value="Archaea"/>
</dbReference>
<dbReference type="EMBL" id="CP001857">
    <property type="protein sequence ID" value="ADB57614.1"/>
    <property type="molecule type" value="Genomic_DNA"/>
</dbReference>
<dbReference type="STRING" id="572546.Arcpr_0548"/>
<dbReference type="KEGG" id="apo:Arcpr_0548"/>
<name>D2RH39_ARCPA</name>
<dbReference type="InterPro" id="IPR027417">
    <property type="entry name" value="P-loop_NTPase"/>
</dbReference>
<evidence type="ECO:0000313" key="5">
    <source>
        <dbReference type="EMBL" id="ADB57614.1"/>
    </source>
</evidence>
<evidence type="ECO:0000313" key="6">
    <source>
        <dbReference type="Proteomes" id="UP000001901"/>
    </source>
</evidence>
<dbReference type="Pfam" id="PF06745">
    <property type="entry name" value="ATPase"/>
    <property type="match status" value="1"/>
</dbReference>
<keyword evidence="6" id="KW-1185">Reference proteome</keyword>
<dbReference type="HOGENOM" id="CLU_023669_3_1_2"/>
<dbReference type="Gene3D" id="3.40.50.300">
    <property type="entry name" value="P-loop containing nucleotide triphosphate hydrolases"/>
    <property type="match status" value="1"/>
</dbReference>
<dbReference type="RefSeq" id="WP_012939950.1">
    <property type="nucleotide sequence ID" value="NC_013741.1"/>
</dbReference>
<feature type="domain" description="KaiC-like" evidence="4">
    <location>
        <begin position="5"/>
        <end position="193"/>
    </location>
</feature>